<dbReference type="GO" id="GO:0005524">
    <property type="term" value="F:ATP binding"/>
    <property type="evidence" value="ECO:0007669"/>
    <property type="project" value="UniProtKB-UniRule"/>
</dbReference>
<dbReference type="Proteomes" id="UP000007129">
    <property type="component" value="Unassembled WGS sequence"/>
</dbReference>
<dbReference type="GO" id="GO:0006096">
    <property type="term" value="P:glycolytic process"/>
    <property type="evidence" value="ECO:0007669"/>
    <property type="project" value="UniProtKB-UniPathway"/>
</dbReference>
<dbReference type="STRING" id="1126212.K2RC36"/>
<sequence length="526" mass="56727">MGVKSSKIARKPVVVEAKRIAAEFELSAEDVCKTARHFVRQMGNAHQPNFSGSDGLISLPEDNGLAKGGDTMIPSYVTALPTGAEKGVCLAVDVGGTNCRVCSVELHGNSTFTIKQTKSAIPPNLRIGSTSTELFSFIAREVETFLRKHYSSKYEAHKACGRDSPVVEHDGTHSDYLPLGFTFSFTFQQTAIDKGVMARWDKGFDIPDAIGKEICALLQEEITRLDLPVRVAALANDTVGTLMARAYTSPSDGSPVLGAVFGTGTNGAYVEKMKNIATLNPSGGGEEDMVINTEWGSFDEDLAVLPKTPYDEALDKSNIHPGEQMFEKRVSGMYLGELFRIALLTIMEQPGLSLFKKTSKIALSKQSPLYEPFGVDTEIMSAIESDDSTLLSTTRRCLEKEFGISRASLEDAAVAKIIAHAVGRRAARLSGAAIAAVIMKTGRLTDAAEERKYLDIGVEGSLVEHYPGFEENIRSALREVPEIGVSGEKRIRIGLAKDGSGVGAALIAMVADRQKARSARPGHDFE</sequence>
<dbReference type="InterPro" id="IPR022673">
    <property type="entry name" value="Hexokinase_C"/>
</dbReference>
<name>K2RC36_MACPH</name>
<dbReference type="eggNOG" id="KOG1369">
    <property type="taxonomic scope" value="Eukaryota"/>
</dbReference>
<keyword evidence="7 8" id="KW-0324">Glycolysis</keyword>
<comment type="pathway">
    <text evidence="1">Carbohydrate degradation; glycolysis; D-glyceraldehyde 3-phosphate and glycerone phosphate from D-glucose: step 1/4.</text>
</comment>
<keyword evidence="4 8" id="KW-0547">Nucleotide-binding</keyword>
<evidence type="ECO:0000256" key="3">
    <source>
        <dbReference type="ARBA" id="ARBA00022679"/>
    </source>
</evidence>
<dbReference type="GO" id="GO:0001678">
    <property type="term" value="P:intracellular glucose homeostasis"/>
    <property type="evidence" value="ECO:0007669"/>
    <property type="project" value="InterPro"/>
</dbReference>
<evidence type="ECO:0000256" key="2">
    <source>
        <dbReference type="ARBA" id="ARBA00009225"/>
    </source>
</evidence>
<dbReference type="InParanoid" id="K2RC36"/>
<protein>
    <recommendedName>
        <fullName evidence="8">Phosphotransferase</fullName>
        <ecNumber evidence="8">2.7.1.-</ecNumber>
    </recommendedName>
</protein>
<evidence type="ECO:0000259" key="10">
    <source>
        <dbReference type="Pfam" id="PF03727"/>
    </source>
</evidence>
<dbReference type="VEuPathDB" id="FungiDB:MPH_10753"/>
<dbReference type="EC" id="2.7.1.-" evidence="8"/>
<gene>
    <name evidence="11" type="ORF">MPH_10753</name>
</gene>
<evidence type="ECO:0000313" key="12">
    <source>
        <dbReference type="Proteomes" id="UP000007129"/>
    </source>
</evidence>
<dbReference type="Gene3D" id="3.30.420.40">
    <property type="match status" value="1"/>
</dbReference>
<dbReference type="FunFam" id="3.30.420.40:FF:000034">
    <property type="entry name" value="Phosphotransferase"/>
    <property type="match status" value="1"/>
</dbReference>
<keyword evidence="5 8" id="KW-0418">Kinase</keyword>
<dbReference type="GO" id="GO:0005829">
    <property type="term" value="C:cytosol"/>
    <property type="evidence" value="ECO:0007669"/>
    <property type="project" value="TreeGrafter"/>
</dbReference>
<dbReference type="EMBL" id="AHHD01000458">
    <property type="protein sequence ID" value="EKG12123.1"/>
    <property type="molecule type" value="Genomic_DNA"/>
</dbReference>
<evidence type="ECO:0000256" key="8">
    <source>
        <dbReference type="RuleBase" id="RU362007"/>
    </source>
</evidence>
<organism evidence="11 12">
    <name type="scientific">Macrophomina phaseolina (strain MS6)</name>
    <name type="common">Charcoal rot fungus</name>
    <dbReference type="NCBI Taxonomy" id="1126212"/>
    <lineage>
        <taxon>Eukaryota</taxon>
        <taxon>Fungi</taxon>
        <taxon>Dikarya</taxon>
        <taxon>Ascomycota</taxon>
        <taxon>Pezizomycotina</taxon>
        <taxon>Dothideomycetes</taxon>
        <taxon>Dothideomycetes incertae sedis</taxon>
        <taxon>Botryosphaeriales</taxon>
        <taxon>Botryosphaeriaceae</taxon>
        <taxon>Macrophomina</taxon>
    </lineage>
</organism>
<dbReference type="GO" id="GO:0008865">
    <property type="term" value="F:fructokinase activity"/>
    <property type="evidence" value="ECO:0007669"/>
    <property type="project" value="TreeGrafter"/>
</dbReference>
<dbReference type="PANTHER" id="PTHR19443">
    <property type="entry name" value="HEXOKINASE"/>
    <property type="match status" value="1"/>
</dbReference>
<dbReference type="FunCoup" id="K2RC36">
    <property type="interactions" value="982"/>
</dbReference>
<dbReference type="PANTHER" id="PTHR19443:SF30">
    <property type="entry name" value="GLUCOKINASE-1-RELATED"/>
    <property type="match status" value="1"/>
</dbReference>
<dbReference type="PRINTS" id="PR00475">
    <property type="entry name" value="HEXOKINASE"/>
</dbReference>
<dbReference type="AlphaFoldDB" id="K2RC36"/>
<evidence type="ECO:0000313" key="11">
    <source>
        <dbReference type="EMBL" id="EKG12123.1"/>
    </source>
</evidence>
<dbReference type="Gene3D" id="3.40.367.20">
    <property type="match status" value="1"/>
</dbReference>
<dbReference type="GO" id="GO:0005739">
    <property type="term" value="C:mitochondrion"/>
    <property type="evidence" value="ECO:0007669"/>
    <property type="project" value="TreeGrafter"/>
</dbReference>
<evidence type="ECO:0000256" key="4">
    <source>
        <dbReference type="ARBA" id="ARBA00022741"/>
    </source>
</evidence>
<dbReference type="Pfam" id="PF00349">
    <property type="entry name" value="Hexokinase_1"/>
    <property type="match status" value="1"/>
</dbReference>
<evidence type="ECO:0000256" key="6">
    <source>
        <dbReference type="ARBA" id="ARBA00022840"/>
    </source>
</evidence>
<evidence type="ECO:0000256" key="5">
    <source>
        <dbReference type="ARBA" id="ARBA00022777"/>
    </source>
</evidence>
<dbReference type="PROSITE" id="PS51748">
    <property type="entry name" value="HEXOKINASE_2"/>
    <property type="match status" value="1"/>
</dbReference>
<dbReference type="OrthoDB" id="419537at2759"/>
<feature type="domain" description="Hexokinase C-terminal" evidence="10">
    <location>
        <begin position="257"/>
        <end position="510"/>
    </location>
</feature>
<evidence type="ECO:0000259" key="9">
    <source>
        <dbReference type="Pfam" id="PF00349"/>
    </source>
</evidence>
<feature type="domain" description="Hexokinase N-terminal" evidence="9">
    <location>
        <begin position="17"/>
        <end position="247"/>
    </location>
</feature>
<comment type="similarity">
    <text evidence="2 8">Belongs to the hexokinase family.</text>
</comment>
<dbReference type="InterPro" id="IPR043129">
    <property type="entry name" value="ATPase_NBD"/>
</dbReference>
<reference evidence="11 12" key="1">
    <citation type="journal article" date="2012" name="BMC Genomics">
        <title>Tools to kill: Genome of one of the most destructive plant pathogenic fungi Macrophomina phaseolina.</title>
        <authorList>
            <person name="Islam M.S."/>
            <person name="Haque M.S."/>
            <person name="Islam M.M."/>
            <person name="Emdad E.M."/>
            <person name="Halim A."/>
            <person name="Hossen Q.M.M."/>
            <person name="Hossain M.Z."/>
            <person name="Ahmed B."/>
            <person name="Rahim S."/>
            <person name="Rahman M.S."/>
            <person name="Alam M.M."/>
            <person name="Hou S."/>
            <person name="Wan X."/>
            <person name="Saito J.A."/>
            <person name="Alam M."/>
        </authorList>
    </citation>
    <scope>NUCLEOTIDE SEQUENCE [LARGE SCALE GENOMIC DNA]</scope>
    <source>
        <strain evidence="11 12">MS6</strain>
    </source>
</reference>
<comment type="caution">
    <text evidence="11">The sequence shown here is derived from an EMBL/GenBank/DDBJ whole genome shotgun (WGS) entry which is preliminary data.</text>
</comment>
<dbReference type="Pfam" id="PF03727">
    <property type="entry name" value="Hexokinase_2"/>
    <property type="match status" value="1"/>
</dbReference>
<keyword evidence="3 8" id="KW-0808">Transferase</keyword>
<dbReference type="UniPathway" id="UPA00109">
    <property type="reaction ID" value="UER00180"/>
</dbReference>
<evidence type="ECO:0000256" key="7">
    <source>
        <dbReference type="ARBA" id="ARBA00023152"/>
    </source>
</evidence>
<dbReference type="HOGENOM" id="CLU_014393_5_0_1"/>
<dbReference type="GO" id="GO:0005536">
    <property type="term" value="F:D-glucose binding"/>
    <property type="evidence" value="ECO:0007669"/>
    <property type="project" value="InterPro"/>
</dbReference>
<dbReference type="SUPFAM" id="SSF53067">
    <property type="entry name" value="Actin-like ATPase domain"/>
    <property type="match status" value="2"/>
</dbReference>
<keyword evidence="6 8" id="KW-0067">ATP-binding</keyword>
<evidence type="ECO:0000256" key="1">
    <source>
        <dbReference type="ARBA" id="ARBA00004888"/>
    </source>
</evidence>
<dbReference type="InterPro" id="IPR022672">
    <property type="entry name" value="Hexokinase_N"/>
</dbReference>
<dbReference type="InterPro" id="IPR001312">
    <property type="entry name" value="Hexokinase"/>
</dbReference>
<accession>K2RC36</accession>
<dbReference type="GO" id="GO:0006006">
    <property type="term" value="P:glucose metabolic process"/>
    <property type="evidence" value="ECO:0007669"/>
    <property type="project" value="TreeGrafter"/>
</dbReference>
<dbReference type="GO" id="GO:0004340">
    <property type="term" value="F:glucokinase activity"/>
    <property type="evidence" value="ECO:0007669"/>
    <property type="project" value="TreeGrafter"/>
</dbReference>
<proteinExistence type="inferred from homology"/>